<dbReference type="Gene3D" id="3.40.50.2020">
    <property type="match status" value="1"/>
</dbReference>
<organism evidence="2 3">
    <name type="scientific">Ignatzschineria indica</name>
    <dbReference type="NCBI Taxonomy" id="472583"/>
    <lineage>
        <taxon>Bacteria</taxon>
        <taxon>Pseudomonadati</taxon>
        <taxon>Pseudomonadota</taxon>
        <taxon>Gammaproteobacteria</taxon>
        <taxon>Cardiobacteriales</taxon>
        <taxon>Ignatzschineriaceae</taxon>
        <taxon>Ignatzschineria</taxon>
    </lineage>
</organism>
<dbReference type="PANTHER" id="PTHR47505">
    <property type="entry name" value="DNA UTILIZATION PROTEIN YHGH"/>
    <property type="match status" value="1"/>
</dbReference>
<dbReference type="AlphaFoldDB" id="A0A2U2AIK9"/>
<dbReference type="InterPro" id="IPR051910">
    <property type="entry name" value="ComF/GntX_DNA_util-trans"/>
</dbReference>
<reference evidence="2 3" key="1">
    <citation type="journal article" date="2018" name="Genome Announc.">
        <title>Ignatzschineria cameli sp. nov., isolated from necrotic foot tissue of dromedaries (Camelus dromedarius) and associated maggots (Wohlfahrtia species) in Dubai.</title>
        <authorList>
            <person name="Tsang C.C."/>
            <person name="Tang J.Y."/>
            <person name="Fong J.Y."/>
            <person name="Kinne J."/>
            <person name="Lee H.H."/>
            <person name="Joseph M."/>
            <person name="Jose S."/>
            <person name="Schuster R.K."/>
            <person name="Tang Y."/>
            <person name="Sivakumar S."/>
            <person name="Chen J.H."/>
            <person name="Teng J.L."/>
            <person name="Lau S.K."/>
            <person name="Wernery U."/>
            <person name="Woo P.C."/>
        </authorList>
    </citation>
    <scope>NUCLEOTIDE SEQUENCE [LARGE SCALE GENOMIC DNA]</scope>
    <source>
        <strain evidence="2 3">KCTC 22643</strain>
    </source>
</reference>
<dbReference type="EMBL" id="QEWR01000004">
    <property type="protein sequence ID" value="PWD82489.1"/>
    <property type="molecule type" value="Genomic_DNA"/>
</dbReference>
<dbReference type="RefSeq" id="WP_109236472.1">
    <property type="nucleotide sequence ID" value="NZ_BMXZ01000003.1"/>
</dbReference>
<dbReference type="Proteomes" id="UP000244948">
    <property type="component" value="Unassembled WGS sequence"/>
</dbReference>
<accession>A0A2U2AIK9</accession>
<evidence type="ECO:0008006" key="4">
    <source>
        <dbReference type="Google" id="ProtNLM"/>
    </source>
</evidence>
<comment type="caution">
    <text evidence="2">The sequence shown here is derived from an EMBL/GenBank/DDBJ whole genome shotgun (WGS) entry which is preliminary data.</text>
</comment>
<dbReference type="SUPFAM" id="SSF53271">
    <property type="entry name" value="PRTase-like"/>
    <property type="match status" value="1"/>
</dbReference>
<protein>
    <recommendedName>
        <fullName evidence="4">Phosphoribosyltransferase domain-containing protein</fullName>
    </recommendedName>
</protein>
<gene>
    <name evidence="2" type="ORF">DC082_07580</name>
</gene>
<keyword evidence="3" id="KW-1185">Reference proteome</keyword>
<evidence type="ECO:0000256" key="1">
    <source>
        <dbReference type="ARBA" id="ARBA00008007"/>
    </source>
</evidence>
<dbReference type="PANTHER" id="PTHR47505:SF1">
    <property type="entry name" value="DNA UTILIZATION PROTEIN YHGH"/>
    <property type="match status" value="1"/>
</dbReference>
<evidence type="ECO:0000313" key="3">
    <source>
        <dbReference type="Proteomes" id="UP000244948"/>
    </source>
</evidence>
<evidence type="ECO:0000313" key="2">
    <source>
        <dbReference type="EMBL" id="PWD82489.1"/>
    </source>
</evidence>
<name>A0A2U2AIK9_9GAMM</name>
<sequence length="240" mass="28119">MKRRRVIDHTKNLLKSLFPPFCTLCQQKIVNEEYENLCQKCCLDIILADRKCIFCDTPGAFLCHLCKKESPKLQNIFVCFNYESTIRKIIQQFKYSLRPYLARTLNQLIWQRSLNFFAQLPIDTTIIPMPSGRLRVAKRGYNPVSEVARHLSQRSELPYCDNYLKKRAFSIPQTDLKRADRLTNLQNHFLKNHQILPPLQQRSLLIIDDVVTTGRSFKQLLESVDNPHTEELYGLFIAQS</sequence>
<dbReference type="CDD" id="cd06223">
    <property type="entry name" value="PRTases_typeI"/>
    <property type="match status" value="1"/>
</dbReference>
<proteinExistence type="inferred from homology"/>
<comment type="similarity">
    <text evidence="1">Belongs to the ComF/GntX family.</text>
</comment>
<dbReference type="InterPro" id="IPR029057">
    <property type="entry name" value="PRTase-like"/>
</dbReference>
<dbReference type="InterPro" id="IPR000836">
    <property type="entry name" value="PRTase_dom"/>
</dbReference>